<protein>
    <submittedName>
        <fullName evidence="2">Uncharacterized protein</fullName>
    </submittedName>
</protein>
<reference evidence="2 3" key="1">
    <citation type="submission" date="2018-11" db="EMBL/GenBank/DDBJ databases">
        <authorList>
            <consortium name="Pathogen Informatics"/>
        </authorList>
    </citation>
    <scope>NUCLEOTIDE SEQUENCE [LARGE SCALE GENOMIC DNA]</scope>
</reference>
<dbReference type="Proteomes" id="UP000271889">
    <property type="component" value="Unassembled WGS sequence"/>
</dbReference>
<evidence type="ECO:0000313" key="3">
    <source>
        <dbReference type="Proteomes" id="UP000271889"/>
    </source>
</evidence>
<accession>A0A3P6V3B6</accession>
<feature type="region of interest" description="Disordered" evidence="1">
    <location>
        <begin position="18"/>
        <end position="51"/>
    </location>
</feature>
<gene>
    <name evidence="2" type="ORF">CGOC_LOCUS8353</name>
</gene>
<keyword evidence="3" id="KW-1185">Reference proteome</keyword>
<evidence type="ECO:0000313" key="2">
    <source>
        <dbReference type="EMBL" id="VDK84794.1"/>
    </source>
</evidence>
<evidence type="ECO:0000256" key="1">
    <source>
        <dbReference type="SAM" id="MobiDB-lite"/>
    </source>
</evidence>
<name>A0A3P6V3B6_CYLGO</name>
<feature type="compositionally biased region" description="Basic and acidic residues" evidence="1">
    <location>
        <begin position="28"/>
        <end position="51"/>
    </location>
</feature>
<proteinExistence type="predicted"/>
<organism evidence="2 3">
    <name type="scientific">Cylicostephanus goldi</name>
    <name type="common">Nematode worm</name>
    <dbReference type="NCBI Taxonomy" id="71465"/>
    <lineage>
        <taxon>Eukaryota</taxon>
        <taxon>Metazoa</taxon>
        <taxon>Ecdysozoa</taxon>
        <taxon>Nematoda</taxon>
        <taxon>Chromadorea</taxon>
        <taxon>Rhabditida</taxon>
        <taxon>Rhabditina</taxon>
        <taxon>Rhabditomorpha</taxon>
        <taxon>Strongyloidea</taxon>
        <taxon>Strongylidae</taxon>
        <taxon>Cylicostephanus</taxon>
    </lineage>
</organism>
<dbReference type="AlphaFoldDB" id="A0A3P6V3B6"/>
<dbReference type="EMBL" id="UYRV01030486">
    <property type="protein sequence ID" value="VDK84794.1"/>
    <property type="molecule type" value="Genomic_DNA"/>
</dbReference>
<sequence length="108" mass="12299">MVVWNHIDLGVHYMVDARVNAPSAPPPPRREEQQQSRKEEEPQPSRREIEKNHILAACTGQKTSITASAQFTPEVDMVRGTFSRDVNKWGIKDTRTTNANEVFHRCDG</sequence>